<dbReference type="InterPro" id="IPR032710">
    <property type="entry name" value="NTF2-like_dom_sf"/>
</dbReference>
<name>A0A239DSP0_9ACTN</name>
<dbReference type="RefSeq" id="WP_089223688.1">
    <property type="nucleotide sequence ID" value="NZ_FZOF01000005.1"/>
</dbReference>
<dbReference type="SUPFAM" id="SSF54427">
    <property type="entry name" value="NTF2-like"/>
    <property type="match status" value="1"/>
</dbReference>
<protein>
    <recommendedName>
        <fullName evidence="3">SnoaL-like polyketide cyclase</fullName>
    </recommendedName>
</protein>
<dbReference type="AlphaFoldDB" id="A0A239DSP0"/>
<proteinExistence type="predicted"/>
<evidence type="ECO:0000313" key="1">
    <source>
        <dbReference type="EMBL" id="SNS34584.1"/>
    </source>
</evidence>
<evidence type="ECO:0008006" key="3">
    <source>
        <dbReference type="Google" id="ProtNLM"/>
    </source>
</evidence>
<keyword evidence="2" id="KW-1185">Reference proteome</keyword>
<evidence type="ECO:0000313" key="2">
    <source>
        <dbReference type="Proteomes" id="UP000198280"/>
    </source>
</evidence>
<sequence length="111" mass="12318">MSSLWQEVWNAHDPPKIGDFVTEDFVLLGQVQDLRLEVVGSFQNEDGSRVASRWVAHGRSNGLLGTEPDGRPVCFSGTAVWAVREDGGLRHAWVERSAWELTRQLTGTAGR</sequence>
<dbReference type="Gene3D" id="3.10.450.50">
    <property type="match status" value="1"/>
</dbReference>
<dbReference type="Proteomes" id="UP000198280">
    <property type="component" value="Unassembled WGS sequence"/>
</dbReference>
<reference evidence="1 2" key="1">
    <citation type="submission" date="2017-06" db="EMBL/GenBank/DDBJ databases">
        <authorList>
            <person name="Kim H.J."/>
            <person name="Triplett B.A."/>
        </authorList>
    </citation>
    <scope>NUCLEOTIDE SEQUENCE [LARGE SCALE GENOMIC DNA]</scope>
    <source>
        <strain evidence="1 2">CGMCC 4.1858</strain>
    </source>
</reference>
<organism evidence="1 2">
    <name type="scientific">Actinacidiphila glaucinigra</name>
    <dbReference type="NCBI Taxonomy" id="235986"/>
    <lineage>
        <taxon>Bacteria</taxon>
        <taxon>Bacillati</taxon>
        <taxon>Actinomycetota</taxon>
        <taxon>Actinomycetes</taxon>
        <taxon>Kitasatosporales</taxon>
        <taxon>Streptomycetaceae</taxon>
        <taxon>Actinacidiphila</taxon>
    </lineage>
</organism>
<accession>A0A239DSP0</accession>
<dbReference type="EMBL" id="FZOF01000005">
    <property type="protein sequence ID" value="SNS34584.1"/>
    <property type="molecule type" value="Genomic_DNA"/>
</dbReference>
<dbReference type="OrthoDB" id="9182871at2"/>
<gene>
    <name evidence="1" type="ORF">SAMN05216252_105106</name>
</gene>